<dbReference type="EMBL" id="LIAE01004882">
    <property type="protein sequence ID" value="PAV93629.1"/>
    <property type="molecule type" value="Genomic_DNA"/>
</dbReference>
<reference evidence="2 3" key="1">
    <citation type="journal article" date="2017" name="Curr. Biol.">
        <title>Genome architecture and evolution of a unichromosomal asexual nematode.</title>
        <authorList>
            <person name="Fradin H."/>
            <person name="Zegar C."/>
            <person name="Gutwein M."/>
            <person name="Lucas J."/>
            <person name="Kovtun M."/>
            <person name="Corcoran D."/>
            <person name="Baugh L.R."/>
            <person name="Kiontke K."/>
            <person name="Gunsalus K."/>
            <person name="Fitch D.H."/>
            <person name="Piano F."/>
        </authorList>
    </citation>
    <scope>NUCLEOTIDE SEQUENCE [LARGE SCALE GENOMIC DNA]</scope>
    <source>
        <strain evidence="2">PF1309</strain>
    </source>
</reference>
<dbReference type="Proteomes" id="UP000218231">
    <property type="component" value="Unassembled WGS sequence"/>
</dbReference>
<protein>
    <submittedName>
        <fullName evidence="2">Uncharacterized protein</fullName>
    </submittedName>
</protein>
<feature type="region of interest" description="Disordered" evidence="1">
    <location>
        <begin position="97"/>
        <end position="120"/>
    </location>
</feature>
<sequence>MVGQPLCRRATTTPHSGARWLQRLRHWQRDRPVDAVGWLGALSPLCPSRLGRRRGRAHDGVRQPFAGLRAAAAGGTGHPERPAGSGNGAALACAAAGRDCHRRAGRGGRPGHGPVPPSPA</sequence>
<evidence type="ECO:0000256" key="1">
    <source>
        <dbReference type="SAM" id="MobiDB-lite"/>
    </source>
</evidence>
<dbReference type="AlphaFoldDB" id="A0A2A2M5D1"/>
<proteinExistence type="predicted"/>
<name>A0A2A2M5D1_9BILA</name>
<evidence type="ECO:0000313" key="3">
    <source>
        <dbReference type="Proteomes" id="UP000218231"/>
    </source>
</evidence>
<gene>
    <name evidence="2" type="ORF">WR25_24525</name>
</gene>
<evidence type="ECO:0000313" key="2">
    <source>
        <dbReference type="EMBL" id="PAV93629.1"/>
    </source>
</evidence>
<organism evidence="2 3">
    <name type="scientific">Diploscapter pachys</name>
    <dbReference type="NCBI Taxonomy" id="2018661"/>
    <lineage>
        <taxon>Eukaryota</taxon>
        <taxon>Metazoa</taxon>
        <taxon>Ecdysozoa</taxon>
        <taxon>Nematoda</taxon>
        <taxon>Chromadorea</taxon>
        <taxon>Rhabditida</taxon>
        <taxon>Rhabditina</taxon>
        <taxon>Rhabditomorpha</taxon>
        <taxon>Rhabditoidea</taxon>
        <taxon>Rhabditidae</taxon>
        <taxon>Diploscapter</taxon>
    </lineage>
</organism>
<keyword evidence="3" id="KW-1185">Reference proteome</keyword>
<accession>A0A2A2M5D1</accession>
<comment type="caution">
    <text evidence="2">The sequence shown here is derived from an EMBL/GenBank/DDBJ whole genome shotgun (WGS) entry which is preliminary data.</text>
</comment>